<evidence type="ECO:0000313" key="6">
    <source>
        <dbReference type="Proteomes" id="UP000595437"/>
    </source>
</evidence>
<dbReference type="PANTHER" id="PTHR23169">
    <property type="entry name" value="ENVOPLAKIN"/>
    <property type="match status" value="1"/>
</dbReference>
<protein>
    <submittedName>
        <fullName evidence="5">Plectin</fullName>
    </submittedName>
</protein>
<evidence type="ECO:0000256" key="2">
    <source>
        <dbReference type="ARBA" id="ARBA00022737"/>
    </source>
</evidence>
<dbReference type="GO" id="GO:0005882">
    <property type="term" value="C:intermediate filament"/>
    <property type="evidence" value="ECO:0007669"/>
    <property type="project" value="TreeGrafter"/>
</dbReference>
<dbReference type="InterPro" id="IPR041615">
    <property type="entry name" value="Desmoplakin_SH3"/>
</dbReference>
<dbReference type="SUPFAM" id="SSF46966">
    <property type="entry name" value="Spectrin repeat"/>
    <property type="match status" value="2"/>
</dbReference>
<dbReference type="OrthoDB" id="6343412at2759"/>
<dbReference type="GO" id="GO:0005737">
    <property type="term" value="C:cytoplasm"/>
    <property type="evidence" value="ECO:0007669"/>
    <property type="project" value="TreeGrafter"/>
</dbReference>
<feature type="domain" description="Desmoplakin SH3" evidence="4">
    <location>
        <begin position="73"/>
        <end position="137"/>
    </location>
</feature>
<keyword evidence="2" id="KW-0677">Repeat</keyword>
<dbReference type="GO" id="GO:0045104">
    <property type="term" value="P:intermediate filament cytoskeleton organization"/>
    <property type="evidence" value="ECO:0007669"/>
    <property type="project" value="InterPro"/>
</dbReference>
<dbReference type="Pfam" id="PF00435">
    <property type="entry name" value="Spectrin"/>
    <property type="match status" value="1"/>
</dbReference>
<dbReference type="SMART" id="SM00150">
    <property type="entry name" value="SPEC"/>
    <property type="match status" value="2"/>
</dbReference>
<dbReference type="Gene3D" id="2.30.30.40">
    <property type="entry name" value="SH3 Domains"/>
    <property type="match status" value="1"/>
</dbReference>
<dbReference type="Pfam" id="PF17902">
    <property type="entry name" value="SH3_10"/>
    <property type="match status" value="1"/>
</dbReference>
<dbReference type="InterPro" id="IPR043197">
    <property type="entry name" value="Plakin"/>
</dbReference>
<dbReference type="GO" id="GO:0016020">
    <property type="term" value="C:membrane"/>
    <property type="evidence" value="ECO:0007669"/>
    <property type="project" value="TreeGrafter"/>
</dbReference>
<evidence type="ECO:0000259" key="4">
    <source>
        <dbReference type="Pfam" id="PF17902"/>
    </source>
</evidence>
<dbReference type="Gene3D" id="1.20.58.60">
    <property type="match status" value="2"/>
</dbReference>
<feature type="non-terminal residue" evidence="5">
    <location>
        <position position="1"/>
    </location>
</feature>
<dbReference type="Pfam" id="PF21019">
    <property type="entry name" value="Spectrin_3"/>
    <property type="match status" value="1"/>
</dbReference>
<sequence>HVASSKQFFEECQGAEDWMKQKEENLNHQFAVSDFKLDDGEKLLLEMQRLRDELSQYEDHVQRLIKNAQDIVPLRQRRERLRQPIEAIAICKYTSKDFVIQKDEVCVVRDNTNMQKWKVSNSSGSSGEAPGAMFLLPPPDPEAIDAAEKLKRHYDRLITLWQKKHLRMRQNMIFATIKVVKSWDFQQFLSMGYEQRSAIRRALNEDSEKLIQEGEPNDPQLKRLQREIDEVNRLFDEWERRAALEDERRNATKVFTDSVAKVETTLNEFEKTIIRVCKAPLPRDIKSLQSLAVSHREFESSLQAHEPEVNQVKNLFNSLPQKTPKDQAKMDKVLDQLDRIWSLSAYYVDRLKTIEVSISELEETNIFVTEMEMKLSSYNSMPSDMENLRKAHDDLMTLETEIQEKQVRANWL</sequence>
<dbReference type="InterPro" id="IPR018159">
    <property type="entry name" value="Spectrin/alpha-actinin"/>
</dbReference>
<proteinExistence type="predicted"/>
<dbReference type="AlphaFoldDB" id="A0A7T8KF78"/>
<name>A0A7T8KF78_CALRO</name>
<dbReference type="GO" id="GO:0005198">
    <property type="term" value="F:structural molecule activity"/>
    <property type="evidence" value="ECO:0007669"/>
    <property type="project" value="TreeGrafter"/>
</dbReference>
<dbReference type="Proteomes" id="UP000595437">
    <property type="component" value="Chromosome 5"/>
</dbReference>
<dbReference type="PANTHER" id="PTHR23169:SF23">
    <property type="entry name" value="SHORT STOP, ISOFORM H"/>
    <property type="match status" value="1"/>
</dbReference>
<keyword evidence="6" id="KW-1185">Reference proteome</keyword>
<evidence type="ECO:0000256" key="3">
    <source>
        <dbReference type="SAM" id="Coils"/>
    </source>
</evidence>
<gene>
    <name evidence="5" type="ORF">FKW44_007788</name>
</gene>
<organism evidence="5 6">
    <name type="scientific">Caligus rogercresseyi</name>
    <name type="common">Sea louse</name>
    <dbReference type="NCBI Taxonomy" id="217165"/>
    <lineage>
        <taxon>Eukaryota</taxon>
        <taxon>Metazoa</taxon>
        <taxon>Ecdysozoa</taxon>
        <taxon>Arthropoda</taxon>
        <taxon>Crustacea</taxon>
        <taxon>Multicrustacea</taxon>
        <taxon>Hexanauplia</taxon>
        <taxon>Copepoda</taxon>
        <taxon>Siphonostomatoida</taxon>
        <taxon>Caligidae</taxon>
        <taxon>Caligus</taxon>
    </lineage>
</organism>
<keyword evidence="1" id="KW-0597">Phosphoprotein</keyword>
<dbReference type="InterPro" id="IPR002017">
    <property type="entry name" value="Spectrin_repeat"/>
</dbReference>
<evidence type="ECO:0000313" key="5">
    <source>
        <dbReference type="EMBL" id="QQP54827.1"/>
    </source>
</evidence>
<feature type="coiled-coil region" evidence="3">
    <location>
        <begin position="40"/>
        <end position="67"/>
    </location>
</feature>
<evidence type="ECO:0000256" key="1">
    <source>
        <dbReference type="ARBA" id="ARBA00022553"/>
    </source>
</evidence>
<accession>A0A7T8KF78</accession>
<dbReference type="GO" id="GO:0042060">
    <property type="term" value="P:wound healing"/>
    <property type="evidence" value="ECO:0007669"/>
    <property type="project" value="TreeGrafter"/>
</dbReference>
<keyword evidence="3" id="KW-0175">Coiled coil</keyword>
<dbReference type="GO" id="GO:0031122">
    <property type="term" value="P:cytoplasmic microtubule organization"/>
    <property type="evidence" value="ECO:0007669"/>
    <property type="project" value="TreeGrafter"/>
</dbReference>
<reference evidence="6" key="1">
    <citation type="submission" date="2021-01" db="EMBL/GenBank/DDBJ databases">
        <title>Caligus Genome Assembly.</title>
        <authorList>
            <person name="Gallardo-Escarate C."/>
        </authorList>
    </citation>
    <scope>NUCLEOTIDE SEQUENCE [LARGE SCALE GENOMIC DNA]</scope>
</reference>
<dbReference type="EMBL" id="CP045894">
    <property type="protein sequence ID" value="QQP54827.1"/>
    <property type="molecule type" value="Genomic_DNA"/>
</dbReference>
<dbReference type="GO" id="GO:0030056">
    <property type="term" value="C:hemidesmosome"/>
    <property type="evidence" value="ECO:0007669"/>
    <property type="project" value="TreeGrafter"/>
</dbReference>